<feature type="domain" description="FAD/NAD(P)-binding" evidence="9">
    <location>
        <begin position="1"/>
        <end position="307"/>
    </location>
</feature>
<feature type="domain" description="Pyridine nucleotide-disulphide oxidoreductase dimerisation" evidence="8">
    <location>
        <begin position="337"/>
        <end position="433"/>
    </location>
</feature>
<dbReference type="PRINTS" id="PR00411">
    <property type="entry name" value="PNDRDTASEI"/>
</dbReference>
<dbReference type="OrthoDB" id="9802028at2"/>
<protein>
    <submittedName>
        <fullName evidence="10">FAD-dependent pyridine nucleotide-disulfide oxidoreductase</fullName>
        <ecNumber evidence="10">1.-.-.-</ecNumber>
    </submittedName>
</protein>
<dbReference type="InterPro" id="IPR050260">
    <property type="entry name" value="FAD-bd_OxRdtase"/>
</dbReference>
<dbReference type="GO" id="GO:0016491">
    <property type="term" value="F:oxidoreductase activity"/>
    <property type="evidence" value="ECO:0007669"/>
    <property type="project" value="UniProtKB-KW"/>
</dbReference>
<dbReference type="SUPFAM" id="SSF51905">
    <property type="entry name" value="FAD/NAD(P)-binding domain"/>
    <property type="match status" value="1"/>
</dbReference>
<dbReference type="InterPro" id="IPR016156">
    <property type="entry name" value="FAD/NAD-linked_Rdtase_dimer_sf"/>
</dbReference>
<dbReference type="PRINTS" id="PR00368">
    <property type="entry name" value="FADPNR"/>
</dbReference>
<gene>
    <name evidence="10" type="ORF">TMUPMC115_1390</name>
</gene>
<dbReference type="PANTHER" id="PTHR43429:SF1">
    <property type="entry name" value="NAD(P)H SULFUR OXIDOREDUCTASE (COA-DEPENDENT)"/>
    <property type="match status" value="1"/>
</dbReference>
<dbReference type="Gene3D" id="3.30.390.30">
    <property type="match status" value="1"/>
</dbReference>
<evidence type="ECO:0000259" key="8">
    <source>
        <dbReference type="Pfam" id="PF02852"/>
    </source>
</evidence>
<evidence type="ECO:0000256" key="6">
    <source>
        <dbReference type="ARBA" id="ARBA00023097"/>
    </source>
</evidence>
<dbReference type="Pfam" id="PF07992">
    <property type="entry name" value="Pyr_redox_2"/>
    <property type="match status" value="1"/>
</dbReference>
<reference evidence="10 11" key="1">
    <citation type="submission" date="2014-08" db="EMBL/GenBank/DDBJ databases">
        <title>Genome sequence of Tetragenococcus muriaticus.</title>
        <authorList>
            <person name="Chuea-nongthon C."/>
            <person name="Rodtong S."/>
            <person name="Yongsawatdigul J."/>
            <person name="Steele J.L."/>
            <person name="Liu X.-y."/>
            <person name="Speers J."/>
            <person name="Glasner J.D."/>
            <person name="Neeno-Eckwall E.C."/>
        </authorList>
    </citation>
    <scope>NUCLEOTIDE SEQUENCE [LARGE SCALE GENOMIC DNA]</scope>
    <source>
        <strain evidence="10 11">PMC-11-5</strain>
    </source>
</reference>
<dbReference type="SUPFAM" id="SSF55424">
    <property type="entry name" value="FAD/NAD-linked reductases, dimerisation (C-terminal) domain"/>
    <property type="match status" value="1"/>
</dbReference>
<name>A0A091C5P6_9ENTE</name>
<comment type="cofactor">
    <cofactor evidence="1">
        <name>FAD</name>
        <dbReference type="ChEBI" id="CHEBI:57692"/>
    </cofactor>
</comment>
<keyword evidence="4" id="KW-0274">FAD</keyword>
<evidence type="ECO:0000256" key="7">
    <source>
        <dbReference type="ARBA" id="ARBA00023284"/>
    </source>
</evidence>
<sequence length="450" mass="50218">MRVVIIGGSHAGIAAARRLKKMDANIEVFIIERSNILGYVGSGLNLYLEGIISNLTEAKTYSTTQLSAEGINVYLNTEAITIQNEQKQVIVSSSSEQKAKENISYGYLILAMGSSQYQTDFPLQSSQEMINYKTLPQAKQAMTHLQSAKIVTIIGAGLIGLELANTLAKYQKEIYIVERMDSVLFRYFDKEMTQKLIESFPENVHIFLNNSVEKINLNEQKQEKEVILSNKDTLVCDEVVFAINPRPNVNLVADTLTINQDGAVCTDQYLQTSDPFIYAVGDLISIDFNDSASAMYLPLVTNAYRTGIVAASNIFMKEKIPFSKVQRTVVSKLFGFYLASSGINKTEALYHGFQTSSITKTYTQKQLFAKEDGFELTLRLVFDQESKQIRGAQLVTNSPESLEIINTISALITMQASLQQIATMDFYFNPKLSLPLHFLNDLALEALSKE</sequence>
<comment type="similarity">
    <text evidence="2">Belongs to the class-III pyridine nucleotide-disulfide oxidoreductase family.</text>
</comment>
<organism evidence="10 11">
    <name type="scientific">Tetragenococcus muriaticus PMC-11-5</name>
    <dbReference type="NCBI Taxonomy" id="1302649"/>
    <lineage>
        <taxon>Bacteria</taxon>
        <taxon>Bacillati</taxon>
        <taxon>Bacillota</taxon>
        <taxon>Bacilli</taxon>
        <taxon>Lactobacillales</taxon>
        <taxon>Enterococcaceae</taxon>
        <taxon>Tetragenococcus</taxon>
    </lineage>
</organism>
<evidence type="ECO:0000256" key="2">
    <source>
        <dbReference type="ARBA" id="ARBA00009130"/>
    </source>
</evidence>
<evidence type="ECO:0000256" key="4">
    <source>
        <dbReference type="ARBA" id="ARBA00022827"/>
    </source>
</evidence>
<keyword evidence="7" id="KW-0676">Redox-active center</keyword>
<evidence type="ECO:0000256" key="3">
    <source>
        <dbReference type="ARBA" id="ARBA00022630"/>
    </source>
</evidence>
<dbReference type="RefSeq" id="WP_028789455.1">
    <property type="nucleotide sequence ID" value="NZ_JPVU01000151.1"/>
</dbReference>
<keyword evidence="6" id="KW-0558">Oxidation</keyword>
<evidence type="ECO:0000313" key="10">
    <source>
        <dbReference type="EMBL" id="KFN91417.1"/>
    </source>
</evidence>
<evidence type="ECO:0000256" key="1">
    <source>
        <dbReference type="ARBA" id="ARBA00001974"/>
    </source>
</evidence>
<proteinExistence type="inferred from homology"/>
<dbReference type="Proteomes" id="UP000029380">
    <property type="component" value="Unassembled WGS sequence"/>
</dbReference>
<evidence type="ECO:0000256" key="5">
    <source>
        <dbReference type="ARBA" id="ARBA00023002"/>
    </source>
</evidence>
<accession>A0A091C5P6</accession>
<dbReference type="AlphaFoldDB" id="A0A091C5P6"/>
<dbReference type="PANTHER" id="PTHR43429">
    <property type="entry name" value="PYRIDINE NUCLEOTIDE-DISULFIDE OXIDOREDUCTASE DOMAIN-CONTAINING"/>
    <property type="match status" value="1"/>
</dbReference>
<dbReference type="Pfam" id="PF02852">
    <property type="entry name" value="Pyr_redox_dim"/>
    <property type="match status" value="1"/>
</dbReference>
<dbReference type="InterPro" id="IPR023753">
    <property type="entry name" value="FAD/NAD-binding_dom"/>
</dbReference>
<dbReference type="InterPro" id="IPR004099">
    <property type="entry name" value="Pyr_nucl-diS_OxRdtase_dimer"/>
</dbReference>
<keyword evidence="5 10" id="KW-0560">Oxidoreductase</keyword>
<keyword evidence="3" id="KW-0285">Flavoprotein</keyword>
<comment type="caution">
    <text evidence="10">The sequence shown here is derived from an EMBL/GenBank/DDBJ whole genome shotgun (WGS) entry which is preliminary data.</text>
</comment>
<dbReference type="EMBL" id="JPVU01000151">
    <property type="protein sequence ID" value="KFN91417.1"/>
    <property type="molecule type" value="Genomic_DNA"/>
</dbReference>
<evidence type="ECO:0000313" key="11">
    <source>
        <dbReference type="Proteomes" id="UP000029380"/>
    </source>
</evidence>
<dbReference type="EC" id="1.-.-.-" evidence="10"/>
<evidence type="ECO:0000259" key="9">
    <source>
        <dbReference type="Pfam" id="PF07992"/>
    </source>
</evidence>
<dbReference type="InterPro" id="IPR036188">
    <property type="entry name" value="FAD/NAD-bd_sf"/>
</dbReference>
<dbReference type="Gene3D" id="3.50.50.60">
    <property type="entry name" value="FAD/NAD(P)-binding domain"/>
    <property type="match status" value="2"/>
</dbReference>
<dbReference type="PATRIC" id="fig|1302649.3.peg.1394"/>